<keyword evidence="2" id="KW-1185">Reference proteome</keyword>
<proteinExistence type="predicted"/>
<organism evidence="1 2">
    <name type="scientific">Mythimna loreyi</name>
    <dbReference type="NCBI Taxonomy" id="667449"/>
    <lineage>
        <taxon>Eukaryota</taxon>
        <taxon>Metazoa</taxon>
        <taxon>Ecdysozoa</taxon>
        <taxon>Arthropoda</taxon>
        <taxon>Hexapoda</taxon>
        <taxon>Insecta</taxon>
        <taxon>Pterygota</taxon>
        <taxon>Neoptera</taxon>
        <taxon>Endopterygota</taxon>
        <taxon>Lepidoptera</taxon>
        <taxon>Glossata</taxon>
        <taxon>Ditrysia</taxon>
        <taxon>Noctuoidea</taxon>
        <taxon>Noctuidae</taxon>
        <taxon>Noctuinae</taxon>
        <taxon>Hadenini</taxon>
        <taxon>Mythimna</taxon>
    </lineage>
</organism>
<accession>A0ACC2RBL1</accession>
<name>A0ACC2RBL1_9NEOP</name>
<protein>
    <submittedName>
        <fullName evidence="1">Uncharacterized protein</fullName>
    </submittedName>
</protein>
<dbReference type="Proteomes" id="UP001231649">
    <property type="component" value="Chromosome 1"/>
</dbReference>
<evidence type="ECO:0000313" key="2">
    <source>
        <dbReference type="Proteomes" id="UP001231649"/>
    </source>
</evidence>
<reference evidence="1" key="1">
    <citation type="submission" date="2023-03" db="EMBL/GenBank/DDBJ databases">
        <title>Chromosome-level genomes of two armyworms, Mythimna separata and Mythimna loreyi, provide insights into the biosynthesis and reception of sex pheromones.</title>
        <authorList>
            <person name="Zhao H."/>
        </authorList>
    </citation>
    <scope>NUCLEOTIDE SEQUENCE</scope>
    <source>
        <strain evidence="1">BeijingLab</strain>
    </source>
</reference>
<dbReference type="EMBL" id="CM056777">
    <property type="protein sequence ID" value="KAJ8737552.1"/>
    <property type="molecule type" value="Genomic_DNA"/>
</dbReference>
<gene>
    <name evidence="1" type="ORF">PYW08_000147</name>
</gene>
<sequence length="337" mass="36264">MSSGSSGSGNQPPRGGTPTRGRSSENTSDQSSNDWLREALRMLNSAQRSARAAQLAIRSSSALLRPAENLVCASAISLGSAANCFIAASTLLCSLAKGPDTPVPGLFFAIRGAAVSVCTGANFLSSQMTPLNRAMRSTEISLILAAASIQEASLAAVMSNSHRQRRDRDRSRSPRNGYSRNSVQHSGTPRSDSSSSGTHAGNSRGGAPSNGTPRQRARRNGIQRARNSKFSHILIKHKESRRPIDNNDKPVTRTKDQAMRMVIDIHEKISRDLITFADAAFSYSECTSARHQGDIQQQFQTGRVQKSFEDAALALGPGQVSSIIESNSGYHILQRRE</sequence>
<comment type="caution">
    <text evidence="1">The sequence shown here is derived from an EMBL/GenBank/DDBJ whole genome shotgun (WGS) entry which is preliminary data.</text>
</comment>
<evidence type="ECO:0000313" key="1">
    <source>
        <dbReference type="EMBL" id="KAJ8737552.1"/>
    </source>
</evidence>